<evidence type="ECO:0000313" key="2">
    <source>
        <dbReference type="EMBL" id="SVC27937.1"/>
    </source>
</evidence>
<organism evidence="2">
    <name type="scientific">marine metagenome</name>
    <dbReference type="NCBI Taxonomy" id="408172"/>
    <lineage>
        <taxon>unclassified sequences</taxon>
        <taxon>metagenomes</taxon>
        <taxon>ecological metagenomes</taxon>
    </lineage>
</organism>
<accession>A0A382KYV0</accession>
<proteinExistence type="predicted"/>
<reference evidence="2" key="1">
    <citation type="submission" date="2018-05" db="EMBL/GenBank/DDBJ databases">
        <authorList>
            <person name="Lanie J.A."/>
            <person name="Ng W.-L."/>
            <person name="Kazmierczak K.M."/>
            <person name="Andrzejewski T.M."/>
            <person name="Davidsen T.M."/>
            <person name="Wayne K.J."/>
            <person name="Tettelin H."/>
            <person name="Glass J.I."/>
            <person name="Rusch D."/>
            <person name="Podicherti R."/>
            <person name="Tsui H.-C.T."/>
            <person name="Winkler M.E."/>
        </authorList>
    </citation>
    <scope>NUCLEOTIDE SEQUENCE</scope>
</reference>
<dbReference type="InterPro" id="IPR038765">
    <property type="entry name" value="Papain-like_cys_pep_sf"/>
</dbReference>
<dbReference type="EMBL" id="UINC01082821">
    <property type="protein sequence ID" value="SVC27937.1"/>
    <property type="molecule type" value="Genomic_DNA"/>
</dbReference>
<evidence type="ECO:0008006" key="3">
    <source>
        <dbReference type="Google" id="ProtNLM"/>
    </source>
</evidence>
<feature type="non-terminal residue" evidence="2">
    <location>
        <position position="374"/>
    </location>
</feature>
<dbReference type="AlphaFoldDB" id="A0A382KYV0"/>
<sequence>VSDTLIEPPTPPAPGDATRRHSQSIDTSDTRYRVHVGGTVDGQSLRDPVGYGNFSQSWENNLWTRLENTGEEAVVNPWIHVDGRCRWHCVEQVLDDVLEAGMSDADKARAIWEFARRHRYHSTTADDEVKDTVKMLNVYGYTLCWDEAYTLSNLWQAAGLRIRRGLPHGHCTTEVFYDGGWHLLDSDEHLLVLDRDNETIVGETEISRDHDLMKRSHAYGVLSHEDRTRSEAAASLFCHTGGRAGSRPRIGDHRMDLTLRPGEALVWGWQERGRYHGYGDPPPRFCNGELVWSPPIDHTCERWTEAAEGARCDATGLIADSLTWRLLAPYVMVGGRLELTADGSPIRVDLSRDGGAWAVVADHLHGGVTLDLDR</sequence>
<feature type="non-terminal residue" evidence="2">
    <location>
        <position position="1"/>
    </location>
</feature>
<name>A0A382KYV0_9ZZZZ</name>
<gene>
    <name evidence="2" type="ORF">METZ01_LOCUS280791</name>
</gene>
<feature type="region of interest" description="Disordered" evidence="1">
    <location>
        <begin position="1"/>
        <end position="27"/>
    </location>
</feature>
<protein>
    <recommendedName>
        <fullName evidence="3">Transglutaminase-like domain-containing protein</fullName>
    </recommendedName>
</protein>
<dbReference type="SUPFAM" id="SSF54001">
    <property type="entry name" value="Cysteine proteinases"/>
    <property type="match status" value="1"/>
</dbReference>
<evidence type="ECO:0000256" key="1">
    <source>
        <dbReference type="SAM" id="MobiDB-lite"/>
    </source>
</evidence>